<organism evidence="1 2">
    <name type="scientific">Cichorium intybus</name>
    <name type="common">Chicory</name>
    <dbReference type="NCBI Taxonomy" id="13427"/>
    <lineage>
        <taxon>Eukaryota</taxon>
        <taxon>Viridiplantae</taxon>
        <taxon>Streptophyta</taxon>
        <taxon>Embryophyta</taxon>
        <taxon>Tracheophyta</taxon>
        <taxon>Spermatophyta</taxon>
        <taxon>Magnoliopsida</taxon>
        <taxon>eudicotyledons</taxon>
        <taxon>Gunneridae</taxon>
        <taxon>Pentapetalae</taxon>
        <taxon>asterids</taxon>
        <taxon>campanulids</taxon>
        <taxon>Asterales</taxon>
        <taxon>Asteraceae</taxon>
        <taxon>Cichorioideae</taxon>
        <taxon>Cichorieae</taxon>
        <taxon>Cichoriinae</taxon>
        <taxon>Cichorium</taxon>
    </lineage>
</organism>
<accession>A0ACB9E1M1</accession>
<name>A0ACB9E1M1_CICIN</name>
<protein>
    <submittedName>
        <fullName evidence="1">Uncharacterized protein</fullName>
    </submittedName>
</protein>
<reference evidence="1 2" key="2">
    <citation type="journal article" date="2022" name="Mol. Ecol. Resour.">
        <title>The genomes of chicory, endive, great burdock and yacon provide insights into Asteraceae paleo-polyploidization history and plant inulin production.</title>
        <authorList>
            <person name="Fan W."/>
            <person name="Wang S."/>
            <person name="Wang H."/>
            <person name="Wang A."/>
            <person name="Jiang F."/>
            <person name="Liu H."/>
            <person name="Zhao H."/>
            <person name="Xu D."/>
            <person name="Zhang Y."/>
        </authorList>
    </citation>
    <scope>NUCLEOTIDE SEQUENCE [LARGE SCALE GENOMIC DNA]</scope>
    <source>
        <strain evidence="2">cv. Punajuju</strain>
        <tissue evidence="1">Leaves</tissue>
    </source>
</reference>
<evidence type="ECO:0000313" key="2">
    <source>
        <dbReference type="Proteomes" id="UP001055811"/>
    </source>
</evidence>
<reference evidence="2" key="1">
    <citation type="journal article" date="2022" name="Mol. Ecol. Resour.">
        <title>The genomes of chicory, endive, great burdock and yacon provide insights into Asteraceae palaeo-polyploidization history and plant inulin production.</title>
        <authorList>
            <person name="Fan W."/>
            <person name="Wang S."/>
            <person name="Wang H."/>
            <person name="Wang A."/>
            <person name="Jiang F."/>
            <person name="Liu H."/>
            <person name="Zhao H."/>
            <person name="Xu D."/>
            <person name="Zhang Y."/>
        </authorList>
    </citation>
    <scope>NUCLEOTIDE SEQUENCE [LARGE SCALE GENOMIC DNA]</scope>
    <source>
        <strain evidence="2">cv. Punajuju</strain>
    </source>
</reference>
<evidence type="ECO:0000313" key="1">
    <source>
        <dbReference type="EMBL" id="KAI3752352.1"/>
    </source>
</evidence>
<sequence>MGGDDDLDNIVVPSSSAEENNFVNQKPTIRNSQKKKRKRDEAEDMEWVPSQNLTGAAKKIWSEKDEIRLLKVLKKESDKSDMIKLYNDVKPYLDAEFSIAQVRRKVSRLKSKFINTSEDALPASSHAAKIRKLCKEIWSKSEPVAVDPHMTRKEFQERYPRIDASINDLPPYDTMTDEVKTVVISCMIRISPKKLDEIEDEWTNYLSEEVEQNIRRLQLSNKQSMLLQKGTVAYNQTHRI</sequence>
<comment type="caution">
    <text evidence="1">The sequence shown here is derived from an EMBL/GenBank/DDBJ whole genome shotgun (WGS) entry which is preliminary data.</text>
</comment>
<gene>
    <name evidence="1" type="ORF">L2E82_24329</name>
</gene>
<proteinExistence type="predicted"/>
<dbReference type="Proteomes" id="UP001055811">
    <property type="component" value="Linkage Group LG04"/>
</dbReference>
<keyword evidence="2" id="KW-1185">Reference proteome</keyword>
<dbReference type="EMBL" id="CM042012">
    <property type="protein sequence ID" value="KAI3752352.1"/>
    <property type="molecule type" value="Genomic_DNA"/>
</dbReference>